<reference evidence="2 3" key="1">
    <citation type="journal article" date="2013" name="Front. Microbiol.">
        <title>The genome of Nitrospina gracilis illuminates the metabolism and evolution of the major marine nitrite oxidizer.</title>
        <authorList>
            <person name="Luecker S."/>
            <person name="Nowka B."/>
            <person name="Rattei T."/>
            <person name="Spieck E."/>
            <person name="and Daims H."/>
        </authorList>
    </citation>
    <scope>NUCLEOTIDE SEQUENCE [LARGE SCALE GENOMIC DNA]</scope>
    <source>
        <strain evidence="2 3">3/211</strain>
    </source>
</reference>
<keyword evidence="1" id="KW-0472">Membrane</keyword>
<feature type="transmembrane region" description="Helical" evidence="1">
    <location>
        <begin position="42"/>
        <end position="59"/>
    </location>
</feature>
<keyword evidence="1" id="KW-1133">Transmembrane helix</keyword>
<dbReference type="InParanoid" id="M1YFH1"/>
<proteinExistence type="predicted"/>
<dbReference type="EMBL" id="CAQJ01000001">
    <property type="protein sequence ID" value="CCQ89170.1"/>
    <property type="molecule type" value="Genomic_DNA"/>
</dbReference>
<evidence type="ECO:0000313" key="2">
    <source>
        <dbReference type="EMBL" id="CCQ89170.1"/>
    </source>
</evidence>
<dbReference type="PANTHER" id="PTHR28008:SF1">
    <property type="entry name" value="DOMAIN PROTEIN, PUTATIVE (AFU_ORTHOLOGUE AFUA_3G10980)-RELATED"/>
    <property type="match status" value="1"/>
</dbReference>
<dbReference type="OrthoDB" id="5568182at2"/>
<feature type="transmembrane region" description="Helical" evidence="1">
    <location>
        <begin position="96"/>
        <end position="114"/>
    </location>
</feature>
<organism evidence="2 3">
    <name type="scientific">Nitrospina gracilis (strain 3/211)</name>
    <dbReference type="NCBI Taxonomy" id="1266370"/>
    <lineage>
        <taxon>Bacteria</taxon>
        <taxon>Pseudomonadati</taxon>
        <taxon>Nitrospinota/Tectimicrobiota group</taxon>
        <taxon>Nitrospinota</taxon>
        <taxon>Nitrospinia</taxon>
        <taxon>Nitrospinales</taxon>
        <taxon>Nitrospinaceae</taxon>
        <taxon>Nitrospina</taxon>
    </lineage>
</organism>
<evidence type="ECO:0000313" key="3">
    <source>
        <dbReference type="Proteomes" id="UP000011704"/>
    </source>
</evidence>
<dbReference type="RefSeq" id="WP_005005309.1">
    <property type="nucleotide sequence ID" value="NZ_HG422173.1"/>
</dbReference>
<feature type="transmembrane region" description="Helical" evidence="1">
    <location>
        <begin position="9"/>
        <end position="30"/>
    </location>
</feature>
<dbReference type="AlphaFoldDB" id="M1YFH1"/>
<comment type="caution">
    <text evidence="2">The sequence shown here is derived from an EMBL/GenBank/DDBJ whole genome shotgun (WGS) entry which is preliminary data.</text>
</comment>
<sequence length="127" mass="14623">MEPLQRSRLWWGLGYLQIGLIVVVSLIPAPELPDLGIDWLDKFLHFAAYFVLMLWFVQINPPDRYGFWMRMFIKLGLALEVVQGMIGYRMFDLWDMGANVLGVVAGWVLGRAGVNRILVKVERAWLG</sequence>
<dbReference type="PANTHER" id="PTHR28008">
    <property type="entry name" value="DOMAIN PROTEIN, PUTATIVE (AFU_ORTHOLOGUE AFUA_3G10980)-RELATED"/>
    <property type="match status" value="1"/>
</dbReference>
<keyword evidence="3" id="KW-1185">Reference proteome</keyword>
<dbReference type="HOGENOM" id="CLU_096028_3_0_0"/>
<feature type="transmembrane region" description="Helical" evidence="1">
    <location>
        <begin position="71"/>
        <end position="90"/>
    </location>
</feature>
<accession>M1YFH1</accession>
<protein>
    <submittedName>
        <fullName evidence="2">Uncharacterized protein</fullName>
    </submittedName>
</protein>
<keyword evidence="1" id="KW-0812">Transmembrane</keyword>
<dbReference type="Proteomes" id="UP000011704">
    <property type="component" value="Unassembled WGS sequence"/>
</dbReference>
<evidence type="ECO:0000256" key="1">
    <source>
        <dbReference type="SAM" id="Phobius"/>
    </source>
</evidence>
<name>M1YFH1_NITG3</name>
<gene>
    <name evidence="2" type="ORF">NITGR_10027</name>
</gene>